<reference evidence="1 2" key="1">
    <citation type="journal article" date="2018" name="Int. J. Syst. Evol. Microbiol.">
        <title>Methylomusa anaerophila gen. nov., sp. nov., an anaerobic methanol-utilizing bacterium isolated from a microbial fuel cell.</title>
        <authorList>
            <person name="Amano N."/>
            <person name="Yamamuro A."/>
            <person name="Miyahara M."/>
            <person name="Kouzuma A."/>
            <person name="Abe T."/>
            <person name="Watanabe K."/>
        </authorList>
    </citation>
    <scope>NUCLEOTIDE SEQUENCE [LARGE SCALE GENOMIC DNA]</scope>
    <source>
        <strain evidence="1 2">MMFC1</strain>
    </source>
</reference>
<gene>
    <name evidence="1" type="ORF">MAMMFC1_04089</name>
</gene>
<evidence type="ECO:0000313" key="1">
    <source>
        <dbReference type="EMBL" id="BBB93377.1"/>
    </source>
</evidence>
<sequence>MTIKSEEFKTAMSAVRERIAAAKRRGTHSGFIDYHGCTSVCNELIAILEDAGKAAERGDCAYAYSVAALVLVNCAKLAGSADDSAGGITDTRSYVEGVLKKACSGVERGSAEAEFIFLQSLKDSRNKAFDGWDEFAYDLLLPTAELATAKNVNKLYAVLDEFDAKLSQKEYSSWHQESDCLVRLTAITAIDGEQAAEKFVSDNIQYDGIRRIAICNALDKSDFHRAERLCRDKINSTDRAYHWTREWYDILFEVYSKSGDKERRAELAEDLLLGKHDTKYYTILKQLLSEKGVWTTEYPSILAKLAQNLPYNMYMGILSKEGETRRLLEQLIIHPSEIFTYGKQLSTDFPAETYDLCLNEIRKQAAEADNRIKYKQVCGNIKKLFDYGGNNEVSRIIEELKAKYPRRPAMIEELDGSAVRLAKKR</sequence>
<dbReference type="RefSeq" id="WP_126310207.1">
    <property type="nucleotide sequence ID" value="NZ_AP018449.1"/>
</dbReference>
<proteinExistence type="predicted"/>
<dbReference type="Proteomes" id="UP000276437">
    <property type="component" value="Chromosome"/>
</dbReference>
<organism evidence="1 2">
    <name type="scientific">Methylomusa anaerophila</name>
    <dbReference type="NCBI Taxonomy" id="1930071"/>
    <lineage>
        <taxon>Bacteria</taxon>
        <taxon>Bacillati</taxon>
        <taxon>Bacillota</taxon>
        <taxon>Negativicutes</taxon>
        <taxon>Selenomonadales</taxon>
        <taxon>Sporomusaceae</taxon>
        <taxon>Methylomusa</taxon>
    </lineage>
</organism>
<name>A0A348AQM9_9FIRM</name>
<dbReference type="EMBL" id="AP018449">
    <property type="protein sequence ID" value="BBB93377.1"/>
    <property type="molecule type" value="Genomic_DNA"/>
</dbReference>
<protein>
    <submittedName>
        <fullName evidence="1">Uncharacterized protein</fullName>
    </submittedName>
</protein>
<evidence type="ECO:0000313" key="2">
    <source>
        <dbReference type="Proteomes" id="UP000276437"/>
    </source>
</evidence>
<keyword evidence="2" id="KW-1185">Reference proteome</keyword>
<dbReference type="AlphaFoldDB" id="A0A348AQM9"/>
<dbReference type="OrthoDB" id="9760715at2"/>
<dbReference type="KEGG" id="mana:MAMMFC1_04089"/>
<accession>A0A348AQM9</accession>